<keyword evidence="4" id="KW-0472">Membrane</keyword>
<feature type="transmembrane region" description="Helical" evidence="4">
    <location>
        <begin position="79"/>
        <end position="96"/>
    </location>
</feature>
<evidence type="ECO:0000256" key="2">
    <source>
        <dbReference type="ARBA" id="ARBA00023125"/>
    </source>
</evidence>
<dbReference type="PRINTS" id="PR00038">
    <property type="entry name" value="HTHLUXR"/>
</dbReference>
<dbReference type="SUPFAM" id="SSF46894">
    <property type="entry name" value="C-terminal effector domain of the bipartite response regulators"/>
    <property type="match status" value="1"/>
</dbReference>
<feature type="transmembrane region" description="Helical" evidence="4">
    <location>
        <begin position="15"/>
        <end position="34"/>
    </location>
</feature>
<feature type="domain" description="HTH luxR-type" evidence="5">
    <location>
        <begin position="208"/>
        <end position="273"/>
    </location>
</feature>
<feature type="transmembrane region" description="Helical" evidence="4">
    <location>
        <begin position="128"/>
        <end position="149"/>
    </location>
</feature>
<keyword evidence="3" id="KW-0804">Transcription</keyword>
<keyword evidence="4" id="KW-1133">Transmembrane helix</keyword>
<keyword evidence="2" id="KW-0238">DNA-binding</keyword>
<dbReference type="PANTHER" id="PTHR44688:SF16">
    <property type="entry name" value="DNA-BINDING TRANSCRIPTIONAL ACTIVATOR DEVR_DOSR"/>
    <property type="match status" value="1"/>
</dbReference>
<reference evidence="6 7" key="1">
    <citation type="submission" date="2023-03" db="EMBL/GenBank/DDBJ databases">
        <title>Genome sequence of Microbacterium sp. KACC 23027.</title>
        <authorList>
            <person name="Kim S."/>
            <person name="Heo J."/>
            <person name="Kwon S.-W."/>
        </authorList>
    </citation>
    <scope>NUCLEOTIDE SEQUENCE [LARGE SCALE GENOMIC DNA]</scope>
    <source>
        <strain evidence="6 7">KACC 23027</strain>
    </source>
</reference>
<proteinExistence type="predicted"/>
<dbReference type="PROSITE" id="PS50043">
    <property type="entry name" value="HTH_LUXR_2"/>
    <property type="match status" value="1"/>
</dbReference>
<evidence type="ECO:0000313" key="6">
    <source>
        <dbReference type="EMBL" id="WEG09610.1"/>
    </source>
</evidence>
<gene>
    <name evidence="6" type="ORF">PU630_03310</name>
</gene>
<evidence type="ECO:0000256" key="1">
    <source>
        <dbReference type="ARBA" id="ARBA00023015"/>
    </source>
</evidence>
<organism evidence="6 7">
    <name type="scientific">Microbacterium horticulturae</name>
    <dbReference type="NCBI Taxonomy" id="3028316"/>
    <lineage>
        <taxon>Bacteria</taxon>
        <taxon>Bacillati</taxon>
        <taxon>Actinomycetota</taxon>
        <taxon>Actinomycetes</taxon>
        <taxon>Micrococcales</taxon>
        <taxon>Microbacteriaceae</taxon>
        <taxon>Microbacterium</taxon>
    </lineage>
</organism>
<dbReference type="Proteomes" id="UP001214553">
    <property type="component" value="Chromosome"/>
</dbReference>
<evidence type="ECO:0000256" key="4">
    <source>
        <dbReference type="SAM" id="Phobius"/>
    </source>
</evidence>
<evidence type="ECO:0000313" key="7">
    <source>
        <dbReference type="Proteomes" id="UP001214553"/>
    </source>
</evidence>
<dbReference type="SMART" id="SM00421">
    <property type="entry name" value="HTH_LUXR"/>
    <property type="match status" value="1"/>
</dbReference>
<dbReference type="InterPro" id="IPR016032">
    <property type="entry name" value="Sig_transdc_resp-reg_C-effctor"/>
</dbReference>
<dbReference type="InterPro" id="IPR000792">
    <property type="entry name" value="Tscrpt_reg_LuxR_C"/>
</dbReference>
<dbReference type="Pfam" id="PF00196">
    <property type="entry name" value="GerE"/>
    <property type="match status" value="1"/>
</dbReference>
<keyword evidence="7" id="KW-1185">Reference proteome</keyword>
<dbReference type="EMBL" id="CP119108">
    <property type="protein sequence ID" value="WEG09610.1"/>
    <property type="molecule type" value="Genomic_DNA"/>
</dbReference>
<keyword evidence="1" id="KW-0805">Transcription regulation</keyword>
<dbReference type="RefSeq" id="WP_275278934.1">
    <property type="nucleotide sequence ID" value="NZ_CP119108.1"/>
</dbReference>
<evidence type="ECO:0000259" key="5">
    <source>
        <dbReference type="PROSITE" id="PS50043"/>
    </source>
</evidence>
<keyword evidence="4" id="KW-0812">Transmembrane</keyword>
<protein>
    <submittedName>
        <fullName evidence="6">LuxR C-terminal-related transcriptional regulator</fullName>
    </submittedName>
</protein>
<dbReference type="Gene3D" id="1.10.10.10">
    <property type="entry name" value="Winged helix-like DNA-binding domain superfamily/Winged helix DNA-binding domain"/>
    <property type="match status" value="1"/>
</dbReference>
<feature type="transmembrane region" description="Helical" evidence="4">
    <location>
        <begin position="169"/>
        <end position="190"/>
    </location>
</feature>
<evidence type="ECO:0000256" key="3">
    <source>
        <dbReference type="ARBA" id="ARBA00023163"/>
    </source>
</evidence>
<dbReference type="CDD" id="cd06170">
    <property type="entry name" value="LuxR_C_like"/>
    <property type="match status" value="1"/>
</dbReference>
<feature type="transmembrane region" description="Helical" evidence="4">
    <location>
        <begin position="54"/>
        <end position="74"/>
    </location>
</feature>
<dbReference type="PANTHER" id="PTHR44688">
    <property type="entry name" value="DNA-BINDING TRANSCRIPTIONAL ACTIVATOR DEVR_DOSR"/>
    <property type="match status" value="1"/>
</dbReference>
<feature type="transmembrane region" description="Helical" evidence="4">
    <location>
        <begin position="102"/>
        <end position="121"/>
    </location>
</feature>
<accession>A0ABY8BZI0</accession>
<sequence>MTRLGAVARSLTSPYARALTEPVAAAVLFVWWLAGPARPIMQDLGMIPGRSDMSVTNVYAILVAAAFAASLALARLSPFLSVALAALAVLAQVAGWASRFSLTGWVAYGILLAVVAAVSVHAKGRMRVLAVCVGLVLIPMVAALLTLPPLSLSGQWGLINGKPWGSGEIVVGFAVWTGTQLVLTSAIWFLPAWLRSLRRAESQPADAAGTALSALSFREREVYLWVASGMTNSEIATAAHIEESTVKTHISKVLAKLELTSRVGIIAHAYRTGILLPEPA</sequence>
<name>A0ABY8BZI0_9MICO</name>
<dbReference type="InterPro" id="IPR036388">
    <property type="entry name" value="WH-like_DNA-bd_sf"/>
</dbReference>